<accession>A0AAE3VN25</accession>
<evidence type="ECO:0000313" key="2">
    <source>
        <dbReference type="Proteomes" id="UP001229244"/>
    </source>
</evidence>
<comment type="caution">
    <text evidence="1">The sequence shown here is derived from an EMBL/GenBank/DDBJ whole genome shotgun (WGS) entry which is preliminary data.</text>
</comment>
<protein>
    <submittedName>
        <fullName evidence="1">Uncharacterized protein</fullName>
    </submittedName>
</protein>
<reference evidence="1" key="1">
    <citation type="submission" date="2023-07" db="EMBL/GenBank/DDBJ databases">
        <title>Genomic Encyclopedia of Type Strains, Phase IV (KMG-IV): sequencing the most valuable type-strain genomes for metagenomic binning, comparative biology and taxonomic classification.</title>
        <authorList>
            <person name="Goeker M."/>
        </authorList>
    </citation>
    <scope>NUCLEOTIDE SEQUENCE</scope>
    <source>
        <strain evidence="1">DSM 21202</strain>
    </source>
</reference>
<name>A0AAE3VN25_9HYPH</name>
<evidence type="ECO:0000313" key="1">
    <source>
        <dbReference type="EMBL" id="MDQ0314943.1"/>
    </source>
</evidence>
<dbReference type="AlphaFoldDB" id="A0AAE3VN25"/>
<keyword evidence="2" id="KW-1185">Reference proteome</keyword>
<dbReference type="Proteomes" id="UP001229244">
    <property type="component" value="Unassembled WGS sequence"/>
</dbReference>
<dbReference type="EMBL" id="JAUSUL010000001">
    <property type="protein sequence ID" value="MDQ0314943.1"/>
    <property type="molecule type" value="Genomic_DNA"/>
</dbReference>
<gene>
    <name evidence="1" type="ORF">J2S73_001380</name>
</gene>
<organism evidence="1 2">
    <name type="scientific">Amorphus orientalis</name>
    <dbReference type="NCBI Taxonomy" id="649198"/>
    <lineage>
        <taxon>Bacteria</taxon>
        <taxon>Pseudomonadati</taxon>
        <taxon>Pseudomonadota</taxon>
        <taxon>Alphaproteobacteria</taxon>
        <taxon>Hyphomicrobiales</taxon>
        <taxon>Amorphaceae</taxon>
        <taxon>Amorphus</taxon>
    </lineage>
</organism>
<proteinExistence type="predicted"/>
<sequence>MEGPMAGKGMLRIQGEVLELIAQHILIDTKVAGDLSHRHAPLLI</sequence>